<protein>
    <submittedName>
        <fullName evidence="2">Uncharacterized protein</fullName>
    </submittedName>
</protein>
<evidence type="ECO:0000256" key="1">
    <source>
        <dbReference type="SAM" id="MobiDB-lite"/>
    </source>
</evidence>
<organism evidence="2 3">
    <name type="scientific">Ceratodon purpureus</name>
    <name type="common">Fire moss</name>
    <name type="synonym">Dicranum purpureum</name>
    <dbReference type="NCBI Taxonomy" id="3225"/>
    <lineage>
        <taxon>Eukaryota</taxon>
        <taxon>Viridiplantae</taxon>
        <taxon>Streptophyta</taxon>
        <taxon>Embryophyta</taxon>
        <taxon>Bryophyta</taxon>
        <taxon>Bryophytina</taxon>
        <taxon>Bryopsida</taxon>
        <taxon>Dicranidae</taxon>
        <taxon>Pseudoditrichales</taxon>
        <taxon>Ditrichaceae</taxon>
        <taxon>Ceratodon</taxon>
    </lineage>
</organism>
<dbReference type="InterPro" id="IPR021373">
    <property type="entry name" value="DUF2993"/>
</dbReference>
<sequence length="411" mass="45462">MGPTSDASYFRVVYHPHSEVWKCGSRGIKSEERGLSHGDGRSHSLPQCPTLKPKHKHKQTRKHCPRVRVRLRCCCWALQLGSFSIRFGRIIMAMALALAQLPPSLAHAPRSGSHHLSSSCWRFCSPALLPMGQPPPLEPRHGLALMPAVALVTTTLGGRLCITYADPSHGFTNKITKKENRVFPIFSQKQDGEYSTAQLSARNRISGSRSFVGTLLEKALVVFVKSQLDDCEDLRVAVGGSNWDLLGGNVRTIEVSATKAIYKGVIISEVGLAARNVRAKLGRKRLFQYPFRVNANIRIREQDFNSSLASPLMLSSFKDILPRNSEPLRVQYDNGNLRFSSSDKQSGRYGQVEYPITLRVGVQNGGEVISVESSKSDSLKKTFQVGPEAKITDFQVGSSWLSLTGEFLLMP</sequence>
<keyword evidence="3" id="KW-1185">Reference proteome</keyword>
<evidence type="ECO:0000313" key="2">
    <source>
        <dbReference type="EMBL" id="KAG0581423.1"/>
    </source>
</evidence>
<comment type="caution">
    <text evidence="2">The sequence shown here is derived from an EMBL/GenBank/DDBJ whole genome shotgun (WGS) entry which is preliminary data.</text>
</comment>
<dbReference type="Proteomes" id="UP000822688">
    <property type="component" value="Chromosome 4"/>
</dbReference>
<evidence type="ECO:0000313" key="3">
    <source>
        <dbReference type="Proteomes" id="UP000822688"/>
    </source>
</evidence>
<dbReference type="Pfam" id="PF11209">
    <property type="entry name" value="LmeA"/>
    <property type="match status" value="1"/>
</dbReference>
<feature type="region of interest" description="Disordered" evidence="1">
    <location>
        <begin position="32"/>
        <end position="59"/>
    </location>
</feature>
<dbReference type="EMBL" id="CM026424">
    <property type="protein sequence ID" value="KAG0581423.1"/>
    <property type="molecule type" value="Genomic_DNA"/>
</dbReference>
<feature type="compositionally biased region" description="Basic and acidic residues" evidence="1">
    <location>
        <begin position="32"/>
        <end position="42"/>
    </location>
</feature>
<proteinExistence type="predicted"/>
<gene>
    <name evidence="2" type="ORF">KC19_4G250200</name>
</gene>
<name>A0A8T0IG07_CERPU</name>
<dbReference type="AlphaFoldDB" id="A0A8T0IG07"/>
<accession>A0A8T0IG07</accession>
<reference evidence="2" key="1">
    <citation type="submission" date="2020-06" db="EMBL/GenBank/DDBJ databases">
        <title>WGS assembly of Ceratodon purpureus strain R40.</title>
        <authorList>
            <person name="Carey S.B."/>
            <person name="Jenkins J."/>
            <person name="Shu S."/>
            <person name="Lovell J.T."/>
            <person name="Sreedasyam A."/>
            <person name="Maumus F."/>
            <person name="Tiley G.P."/>
            <person name="Fernandez-Pozo N."/>
            <person name="Barry K."/>
            <person name="Chen C."/>
            <person name="Wang M."/>
            <person name="Lipzen A."/>
            <person name="Daum C."/>
            <person name="Saski C.A."/>
            <person name="Payton A.C."/>
            <person name="Mcbreen J.C."/>
            <person name="Conrad R.E."/>
            <person name="Kollar L.M."/>
            <person name="Olsson S."/>
            <person name="Huttunen S."/>
            <person name="Landis J.B."/>
            <person name="Wickett N.J."/>
            <person name="Johnson M.G."/>
            <person name="Rensing S.A."/>
            <person name="Grimwood J."/>
            <person name="Schmutz J."/>
            <person name="Mcdaniel S.F."/>
        </authorList>
    </citation>
    <scope>NUCLEOTIDE SEQUENCE</scope>
    <source>
        <strain evidence="2">R40</strain>
    </source>
</reference>